<reference evidence="1 2" key="1">
    <citation type="submission" date="2020-07" db="EMBL/GenBank/DDBJ databases">
        <title>Sequencing the genomes of 1000 actinobacteria strains.</title>
        <authorList>
            <person name="Klenk H.-P."/>
        </authorList>
    </citation>
    <scope>NUCLEOTIDE SEQUENCE [LARGE SCALE GENOMIC DNA]</scope>
    <source>
        <strain evidence="1 2">DSM 103833</strain>
    </source>
</reference>
<dbReference type="Proteomes" id="UP000530424">
    <property type="component" value="Unassembled WGS sequence"/>
</dbReference>
<gene>
    <name evidence="1" type="ORF">HNR19_003472</name>
</gene>
<dbReference type="AlphaFoldDB" id="A0A853C5M3"/>
<name>A0A853C5M3_9ACTN</name>
<comment type="caution">
    <text evidence="1">The sequence shown here is derived from an EMBL/GenBank/DDBJ whole genome shotgun (WGS) entry which is preliminary data.</text>
</comment>
<protein>
    <submittedName>
        <fullName evidence="1">Uncharacterized protein</fullName>
    </submittedName>
</protein>
<keyword evidence="2" id="KW-1185">Reference proteome</keyword>
<evidence type="ECO:0000313" key="1">
    <source>
        <dbReference type="EMBL" id="NYJ02774.1"/>
    </source>
</evidence>
<accession>A0A853C5M3</accession>
<dbReference type="RefSeq" id="WP_179669095.1">
    <property type="nucleotide sequence ID" value="NZ_JACCFP010000001.1"/>
</dbReference>
<sequence>MRESTRRKIIDRVGLEANESVRFLSFIMAQNVQRAATLRNVVGAGKQLLPRAAMNAEAFVVVTDRRVVIVDKNPFTLQPTKEIVAELPLADASTEFKRGAMPTVFVWMPDGQGLALRLGKLWTKRAEELAKAVHAERI</sequence>
<organism evidence="1 2">
    <name type="scientific">Nocardioides thalensis</name>
    <dbReference type="NCBI Taxonomy" id="1914755"/>
    <lineage>
        <taxon>Bacteria</taxon>
        <taxon>Bacillati</taxon>
        <taxon>Actinomycetota</taxon>
        <taxon>Actinomycetes</taxon>
        <taxon>Propionibacteriales</taxon>
        <taxon>Nocardioidaceae</taxon>
        <taxon>Nocardioides</taxon>
    </lineage>
</organism>
<dbReference type="EMBL" id="JACCFP010000001">
    <property type="protein sequence ID" value="NYJ02774.1"/>
    <property type="molecule type" value="Genomic_DNA"/>
</dbReference>
<proteinExistence type="predicted"/>
<evidence type="ECO:0000313" key="2">
    <source>
        <dbReference type="Proteomes" id="UP000530424"/>
    </source>
</evidence>